<dbReference type="GO" id="GO:0005634">
    <property type="term" value="C:nucleus"/>
    <property type="evidence" value="ECO:0007669"/>
    <property type="project" value="UniProtKB-SubCell"/>
</dbReference>
<dbReference type="GO" id="GO:0000981">
    <property type="term" value="F:DNA-binding transcription factor activity, RNA polymerase II-specific"/>
    <property type="evidence" value="ECO:0007669"/>
    <property type="project" value="InterPro"/>
</dbReference>
<proteinExistence type="predicted"/>
<dbReference type="SUPFAM" id="SSF57701">
    <property type="entry name" value="Zn2/Cys6 DNA-binding domain"/>
    <property type="match status" value="1"/>
</dbReference>
<evidence type="ECO:0000256" key="1">
    <source>
        <dbReference type="ARBA" id="ARBA00004123"/>
    </source>
</evidence>
<dbReference type="InterPro" id="IPR036864">
    <property type="entry name" value="Zn2-C6_fun-type_DNA-bd_sf"/>
</dbReference>
<keyword evidence="7" id="KW-1185">Reference proteome</keyword>
<dbReference type="OrthoDB" id="424974at2759"/>
<dbReference type="CDD" id="cd00067">
    <property type="entry name" value="GAL4"/>
    <property type="match status" value="1"/>
</dbReference>
<dbReference type="InterPro" id="IPR001138">
    <property type="entry name" value="Zn2Cys6_DnaBD"/>
</dbReference>
<feature type="compositionally biased region" description="Low complexity" evidence="4">
    <location>
        <begin position="684"/>
        <end position="699"/>
    </location>
</feature>
<dbReference type="Pfam" id="PF00172">
    <property type="entry name" value="Zn_clus"/>
    <property type="match status" value="1"/>
</dbReference>
<evidence type="ECO:0000313" key="6">
    <source>
        <dbReference type="EMBL" id="KZP30862.1"/>
    </source>
</evidence>
<dbReference type="InterPro" id="IPR007219">
    <property type="entry name" value="XnlR_reg_dom"/>
</dbReference>
<dbReference type="GO" id="GO:0008270">
    <property type="term" value="F:zinc ion binding"/>
    <property type="evidence" value="ECO:0007669"/>
    <property type="project" value="InterPro"/>
</dbReference>
<reference evidence="6 7" key="1">
    <citation type="journal article" date="2016" name="Mol. Biol. Evol.">
        <title>Comparative Genomics of Early-Diverging Mushroom-Forming Fungi Provides Insights into the Origins of Lignocellulose Decay Capabilities.</title>
        <authorList>
            <person name="Nagy L.G."/>
            <person name="Riley R."/>
            <person name="Tritt A."/>
            <person name="Adam C."/>
            <person name="Daum C."/>
            <person name="Floudas D."/>
            <person name="Sun H."/>
            <person name="Yadav J.S."/>
            <person name="Pangilinan J."/>
            <person name="Larsson K.H."/>
            <person name="Matsuura K."/>
            <person name="Barry K."/>
            <person name="Labutti K."/>
            <person name="Kuo R."/>
            <person name="Ohm R.A."/>
            <person name="Bhattacharya S.S."/>
            <person name="Shirouzu T."/>
            <person name="Yoshinaga Y."/>
            <person name="Martin F.M."/>
            <person name="Grigoriev I.V."/>
            <person name="Hibbett D.S."/>
        </authorList>
    </citation>
    <scope>NUCLEOTIDE SEQUENCE [LARGE SCALE GENOMIC DNA]</scope>
    <source>
        <strain evidence="6 7">CBS 109695</strain>
    </source>
</reference>
<dbReference type="CDD" id="cd12148">
    <property type="entry name" value="fungal_TF_MHR"/>
    <property type="match status" value="1"/>
</dbReference>
<dbReference type="SMART" id="SM00906">
    <property type="entry name" value="Fungal_trans"/>
    <property type="match status" value="1"/>
</dbReference>
<dbReference type="Proteomes" id="UP000076532">
    <property type="component" value="Unassembled WGS sequence"/>
</dbReference>
<dbReference type="EMBL" id="KV417492">
    <property type="protein sequence ID" value="KZP30862.1"/>
    <property type="molecule type" value="Genomic_DNA"/>
</dbReference>
<dbReference type="Gene3D" id="4.10.240.10">
    <property type="entry name" value="Zn(2)-C6 fungal-type DNA-binding domain"/>
    <property type="match status" value="1"/>
</dbReference>
<dbReference type="InterPro" id="IPR050613">
    <property type="entry name" value="Sec_Metabolite_Reg"/>
</dbReference>
<keyword evidence="2" id="KW-0479">Metal-binding</keyword>
<dbReference type="PROSITE" id="PS00463">
    <property type="entry name" value="ZN2_CY6_FUNGAL_1"/>
    <property type="match status" value="1"/>
</dbReference>
<dbReference type="PANTHER" id="PTHR31001">
    <property type="entry name" value="UNCHARACTERIZED TRANSCRIPTIONAL REGULATORY PROTEIN"/>
    <property type="match status" value="1"/>
</dbReference>
<evidence type="ECO:0000259" key="5">
    <source>
        <dbReference type="PROSITE" id="PS50048"/>
    </source>
</evidence>
<evidence type="ECO:0000256" key="3">
    <source>
        <dbReference type="ARBA" id="ARBA00023242"/>
    </source>
</evidence>
<evidence type="ECO:0000313" key="7">
    <source>
        <dbReference type="Proteomes" id="UP000076532"/>
    </source>
</evidence>
<dbReference type="AlphaFoldDB" id="A0A166TQB8"/>
<feature type="region of interest" description="Disordered" evidence="4">
    <location>
        <begin position="684"/>
        <end position="709"/>
    </location>
</feature>
<feature type="domain" description="Zn(2)-C6 fungal-type" evidence="5">
    <location>
        <begin position="33"/>
        <end position="62"/>
    </location>
</feature>
<protein>
    <recommendedName>
        <fullName evidence="5">Zn(2)-C6 fungal-type domain-containing protein</fullName>
    </recommendedName>
</protein>
<dbReference type="PANTHER" id="PTHR31001:SF56">
    <property type="entry name" value="ZN(2)-C6 FUNGAL-TYPE DOMAIN-CONTAINING PROTEIN"/>
    <property type="match status" value="1"/>
</dbReference>
<evidence type="ECO:0000256" key="4">
    <source>
        <dbReference type="SAM" id="MobiDB-lite"/>
    </source>
</evidence>
<keyword evidence="3" id="KW-0539">Nucleus</keyword>
<dbReference type="PROSITE" id="PS50048">
    <property type="entry name" value="ZN2_CY6_FUNGAL_2"/>
    <property type="match status" value="1"/>
</dbReference>
<gene>
    <name evidence="6" type="ORF">FIBSPDRAFT_926292</name>
</gene>
<evidence type="ECO:0000256" key="2">
    <source>
        <dbReference type="ARBA" id="ARBA00022723"/>
    </source>
</evidence>
<name>A0A166TQB8_9AGAM</name>
<organism evidence="6 7">
    <name type="scientific">Athelia psychrophila</name>
    <dbReference type="NCBI Taxonomy" id="1759441"/>
    <lineage>
        <taxon>Eukaryota</taxon>
        <taxon>Fungi</taxon>
        <taxon>Dikarya</taxon>
        <taxon>Basidiomycota</taxon>
        <taxon>Agaricomycotina</taxon>
        <taxon>Agaricomycetes</taxon>
        <taxon>Agaricomycetidae</taxon>
        <taxon>Atheliales</taxon>
        <taxon>Atheliaceae</taxon>
        <taxon>Athelia</taxon>
    </lineage>
</organism>
<sequence length="841" mass="92495">MPADPRYTSSSRKIRKLASEKDIELKRSCGEISCAECKRSKLKCDRKIPCGSCVRRGCSNFCPNGTSTSADSSTLSSSLPGTEKLHSKISEMGQRIRQLEDALAILQSSVSSEPHALLADKLLSIKSIPEPHSSPKDALAETMDAFGTLTIGESGEAKFFGPSAGSEALLLADTELPLEMFDPQTGAPALLNNLASMAFLGSGCETGSDTFEKAMTMLFAGLPPRTRAWSLCETYLEHSCWHLQLLTRQELIEDILTPIYNAKKEHEDPAGHPCIQISPYKFAHLYLVFAQGVLDDLTLPAVHVEGEKYHHYACAALALRPFIDTPEVQTVRVILLIVHYRSCAGERYTRDSVWALASLGCKLAQSIGMHRDPARWHMDEKAAEFRRKMFWEIYLRDLLQSLTLGRPPSIELSYVDCGFPTCAGLEDFDAQYWKWKYQFVRDVLEPVMKLTLSAAPPSYKTILELDSKVREMVLPPALKAFITSEGASTYINAGSHMKSYLLLNFRSVGMLFIHRSFFAQALLDYPENPLRSPYATSFLATYRAASVMIRSTFKHLELYPELFMRWWGAWTQLFSSAIIVGSVATKAPSSSMASTAFKELGLAVDMFERGVGISQRARTGLAILKKLKEKASLALSNYCSSTNYGAPSPALSILNSQEDGTDELALFGGQMSVLVTKATSQKSPSWHISSSSSGASPSPTAILDQGNDQGIHPSLMQYMPLIPPTSPAINFSVSASNFEAQSLEQSAFNGSVPVSWNARMPGHSVDIPSQWVSGHVVHDPNYFDLFQQLQQEAPSTDVTALDTWGANDMTDLGQLMNVDSDMDWVAFMKECGTVNPATFGA</sequence>
<accession>A0A166TQB8</accession>
<comment type="subcellular location">
    <subcellularLocation>
        <location evidence="1">Nucleus</location>
    </subcellularLocation>
</comment>
<dbReference type="GO" id="GO:0006351">
    <property type="term" value="P:DNA-templated transcription"/>
    <property type="evidence" value="ECO:0007669"/>
    <property type="project" value="InterPro"/>
</dbReference>
<dbReference type="Pfam" id="PF04082">
    <property type="entry name" value="Fungal_trans"/>
    <property type="match status" value="1"/>
</dbReference>
<dbReference type="GO" id="GO:0003677">
    <property type="term" value="F:DNA binding"/>
    <property type="evidence" value="ECO:0007669"/>
    <property type="project" value="InterPro"/>
</dbReference>